<comment type="subcellular location">
    <subcellularLocation>
        <location evidence="11">Mitochondrion inner membrane</location>
    </subcellularLocation>
</comment>
<evidence type="ECO:0000256" key="6">
    <source>
        <dbReference type="ARBA" id="ARBA00022827"/>
    </source>
</evidence>
<comment type="cofactor">
    <cofactor evidence="11">
        <name>FAD</name>
        <dbReference type="ChEBI" id="CHEBI:57692"/>
    </cofactor>
    <text evidence="11">Binds 1 FAD per subunit.</text>
</comment>
<comment type="catalytic activity">
    <reaction evidence="10 11">
        <text>protoporphyrinogen IX + 3 O2 = protoporphyrin IX + 3 H2O2</text>
        <dbReference type="Rhea" id="RHEA:25576"/>
        <dbReference type="ChEBI" id="CHEBI:15379"/>
        <dbReference type="ChEBI" id="CHEBI:16240"/>
        <dbReference type="ChEBI" id="CHEBI:57306"/>
        <dbReference type="ChEBI" id="CHEBI:57307"/>
        <dbReference type="EC" id="1.3.3.4"/>
    </reaction>
</comment>
<dbReference type="EC" id="1.3.3.4" evidence="4 11"/>
<dbReference type="AlphaFoldDB" id="A0AAW0ZZI0"/>
<evidence type="ECO:0000256" key="10">
    <source>
        <dbReference type="ARBA" id="ARBA00047554"/>
    </source>
</evidence>
<dbReference type="EMBL" id="JAWNGG020000084">
    <property type="protein sequence ID" value="KAK9303034.1"/>
    <property type="molecule type" value="Genomic_DNA"/>
</dbReference>
<accession>A0AAW0ZZI0</accession>
<sequence length="488" mass="54475">MTVILGGGISGLSAAYYALENPKFAPLVVLEASNRVGGWIRSIKQPDGTIFETGPRVIRANSHDLLNLIEELNLSSKVIPIKINHPAAKNRYIYTDNVLHCLPNSLKGIITKNTLLNRSLSSLLWNDFKATKVHKDDESIHSFVQRRFGKDVSEKMVAPILCGICGGDIHQLSAKSFMTNIFETEQKYGSVFMGLVQKKFSNILNITKEKETKLGNNETQKVVKSNNTSLHLVERARAEKWSVWGLEGGFEKLPQTLAENITKRGVNIKMKHNCEQITFNKNYVELIVNGNVEKYSHVISSLPAKNLANLIQKQHPELSKELYNIPTVTIAVVNLQFSENILPIDAFGVLIPPKEEIPILGIIFDTCALPQNSKMTVLTVMMGGAWFEKYFGKCSSEEHLKMVAVKYTNQLLSINEDPKTYNVSILKDCIPQYIIGHAERLTRIHDYISARKIPLALCGSSYHGVGVSHVILSAKEAVSSINQHMIQL</sequence>
<evidence type="ECO:0000256" key="4">
    <source>
        <dbReference type="ARBA" id="ARBA00012867"/>
    </source>
</evidence>
<evidence type="ECO:0000313" key="13">
    <source>
        <dbReference type="EMBL" id="KAK9303034.1"/>
    </source>
</evidence>
<dbReference type="Proteomes" id="UP001432146">
    <property type="component" value="Unassembled WGS sequence"/>
</dbReference>
<keyword evidence="9 11" id="KW-0627">Porphyrin biosynthesis</keyword>
<keyword evidence="7 11" id="KW-0560">Oxidoreductase</keyword>
<keyword evidence="6 11" id="KW-0274">FAD</keyword>
<keyword evidence="8 11" id="KW-0350">Heme biosynthesis</keyword>
<keyword evidence="14" id="KW-1185">Reference proteome</keyword>
<evidence type="ECO:0000256" key="9">
    <source>
        <dbReference type="ARBA" id="ARBA00023244"/>
    </source>
</evidence>
<feature type="domain" description="Amine oxidase" evidence="12">
    <location>
        <begin position="9"/>
        <end position="481"/>
    </location>
</feature>
<dbReference type="PANTHER" id="PTHR42923">
    <property type="entry name" value="PROTOPORPHYRINOGEN OXIDASE"/>
    <property type="match status" value="1"/>
</dbReference>
<evidence type="ECO:0000313" key="14">
    <source>
        <dbReference type="Proteomes" id="UP001432146"/>
    </source>
</evidence>
<organism evidence="13 14">
    <name type="scientific">Tetragonisca angustula</name>
    <dbReference type="NCBI Taxonomy" id="166442"/>
    <lineage>
        <taxon>Eukaryota</taxon>
        <taxon>Metazoa</taxon>
        <taxon>Ecdysozoa</taxon>
        <taxon>Arthropoda</taxon>
        <taxon>Hexapoda</taxon>
        <taxon>Insecta</taxon>
        <taxon>Pterygota</taxon>
        <taxon>Neoptera</taxon>
        <taxon>Endopterygota</taxon>
        <taxon>Hymenoptera</taxon>
        <taxon>Apocrita</taxon>
        <taxon>Aculeata</taxon>
        <taxon>Apoidea</taxon>
        <taxon>Anthophila</taxon>
        <taxon>Apidae</taxon>
        <taxon>Tetragonisca</taxon>
    </lineage>
</organism>
<evidence type="ECO:0000256" key="1">
    <source>
        <dbReference type="ARBA" id="ARBA00002600"/>
    </source>
</evidence>
<comment type="similarity">
    <text evidence="3 11">Belongs to the protoporphyrinogen/coproporphyrinogen oxidase family. Protoporphyrinogen oxidase subfamily.</text>
</comment>
<evidence type="ECO:0000256" key="11">
    <source>
        <dbReference type="RuleBase" id="RU367069"/>
    </source>
</evidence>
<comment type="function">
    <text evidence="1 11">Catalyzes the 6-electron oxidation of protoporphyrinogen-IX to form protoporphyrin-IX.</text>
</comment>
<gene>
    <name evidence="13" type="ORF">QLX08_005143</name>
</gene>
<dbReference type="SUPFAM" id="SSF51905">
    <property type="entry name" value="FAD/NAD(P)-binding domain"/>
    <property type="match status" value="1"/>
</dbReference>
<dbReference type="SUPFAM" id="SSF54373">
    <property type="entry name" value="FAD-linked reductases, C-terminal domain"/>
    <property type="match status" value="1"/>
</dbReference>
<evidence type="ECO:0000256" key="5">
    <source>
        <dbReference type="ARBA" id="ARBA00022630"/>
    </source>
</evidence>
<dbReference type="GO" id="GO:0005743">
    <property type="term" value="C:mitochondrial inner membrane"/>
    <property type="evidence" value="ECO:0007669"/>
    <property type="project" value="UniProtKB-SubCell"/>
</dbReference>
<keyword evidence="5 11" id="KW-0285">Flavoprotein</keyword>
<evidence type="ECO:0000256" key="7">
    <source>
        <dbReference type="ARBA" id="ARBA00023002"/>
    </source>
</evidence>
<dbReference type="Pfam" id="PF01593">
    <property type="entry name" value="Amino_oxidase"/>
    <property type="match status" value="1"/>
</dbReference>
<evidence type="ECO:0000256" key="8">
    <source>
        <dbReference type="ARBA" id="ARBA00023133"/>
    </source>
</evidence>
<dbReference type="Gene3D" id="3.50.50.60">
    <property type="entry name" value="FAD/NAD(P)-binding domain"/>
    <property type="match status" value="1"/>
</dbReference>
<comment type="caution">
    <text evidence="13">The sequence shown here is derived from an EMBL/GenBank/DDBJ whole genome shotgun (WGS) entry which is preliminary data.</text>
</comment>
<dbReference type="GO" id="GO:0004729">
    <property type="term" value="F:oxygen-dependent protoporphyrinogen oxidase activity"/>
    <property type="evidence" value="ECO:0007669"/>
    <property type="project" value="UniProtKB-UniRule"/>
</dbReference>
<dbReference type="InterPro" id="IPR004572">
    <property type="entry name" value="Protoporphyrinogen_oxidase"/>
</dbReference>
<name>A0AAW0ZZI0_9HYME</name>
<evidence type="ECO:0000259" key="12">
    <source>
        <dbReference type="Pfam" id="PF01593"/>
    </source>
</evidence>
<reference evidence="13 14" key="1">
    <citation type="submission" date="2024-05" db="EMBL/GenBank/DDBJ databases">
        <title>The nuclear and mitochondrial genome assemblies of Tetragonisca angustula (Apidae: Meliponini), a tiny yet remarkable pollinator in the Neotropics.</title>
        <authorList>
            <person name="Ferrari R."/>
            <person name="Ricardo P.C."/>
            <person name="Dias F.C."/>
            <person name="Araujo N.S."/>
            <person name="Soares D.O."/>
            <person name="Zhou Q.-S."/>
            <person name="Zhu C.-D."/>
            <person name="Coutinho L."/>
            <person name="Airas M.C."/>
            <person name="Batista T.M."/>
        </authorList>
    </citation>
    <scope>NUCLEOTIDE SEQUENCE [LARGE SCALE GENOMIC DNA]</scope>
    <source>
        <strain evidence="13">ASF017062</strain>
        <tissue evidence="13">Abdomen</tissue>
    </source>
</reference>
<protein>
    <recommendedName>
        <fullName evidence="4 11">Protoporphyrinogen oxidase</fullName>
        <ecNumber evidence="4 11">1.3.3.4</ecNumber>
    </recommendedName>
</protein>
<dbReference type="InterPro" id="IPR050464">
    <property type="entry name" value="Zeta_carotene_desat/Oxidored"/>
</dbReference>
<dbReference type="InterPro" id="IPR036188">
    <property type="entry name" value="FAD/NAD-bd_sf"/>
</dbReference>
<dbReference type="GO" id="GO:0006782">
    <property type="term" value="P:protoporphyrinogen IX biosynthetic process"/>
    <property type="evidence" value="ECO:0007669"/>
    <property type="project" value="UniProtKB-UniRule"/>
</dbReference>
<proteinExistence type="inferred from homology"/>
<evidence type="ECO:0000256" key="2">
    <source>
        <dbReference type="ARBA" id="ARBA00005073"/>
    </source>
</evidence>
<comment type="pathway">
    <text evidence="2 11">Porphyrin-containing compound metabolism; protoporphyrin-IX biosynthesis; protoporphyrin-IX from protoporphyrinogen-IX: step 1/1.</text>
</comment>
<dbReference type="NCBIfam" id="TIGR00562">
    <property type="entry name" value="proto_IX_ox"/>
    <property type="match status" value="1"/>
</dbReference>
<dbReference type="InterPro" id="IPR002937">
    <property type="entry name" value="Amino_oxidase"/>
</dbReference>
<dbReference type="PANTHER" id="PTHR42923:SF3">
    <property type="entry name" value="PROTOPORPHYRINOGEN OXIDASE"/>
    <property type="match status" value="1"/>
</dbReference>
<evidence type="ECO:0000256" key="3">
    <source>
        <dbReference type="ARBA" id="ARBA00010551"/>
    </source>
</evidence>